<keyword evidence="1" id="KW-1133">Transmembrane helix</keyword>
<dbReference type="PROSITE" id="PS51257">
    <property type="entry name" value="PROKAR_LIPOPROTEIN"/>
    <property type="match status" value="1"/>
</dbReference>
<evidence type="ECO:0000313" key="2">
    <source>
        <dbReference type="EMBL" id="MBC5999925.1"/>
    </source>
</evidence>
<dbReference type="RefSeq" id="WP_249287293.1">
    <property type="nucleotide sequence ID" value="NZ_JACRWC010000101.1"/>
</dbReference>
<gene>
    <name evidence="2" type="ORF">H8876_07930</name>
</gene>
<name>A0A923NBV3_9FIRM</name>
<dbReference type="EMBL" id="JACRWC010000101">
    <property type="protein sequence ID" value="MBC5999925.1"/>
    <property type="molecule type" value="Genomic_DNA"/>
</dbReference>
<sequence length="89" mass="10192">MRPKDAKMSGKAKLFWILMIVGFACMEFLGVFFFQKMSEPYIFGLPFIYGWNLICWAYLVIVIGIAWKSNWGEPVTNPETEESEGGDKA</sequence>
<keyword evidence="3" id="KW-1185">Reference proteome</keyword>
<comment type="caution">
    <text evidence="2">The sequence shown here is derived from an EMBL/GenBank/DDBJ whole genome shotgun (WGS) entry which is preliminary data.</text>
</comment>
<keyword evidence="1" id="KW-0812">Transmembrane</keyword>
<protein>
    <recommendedName>
        <fullName evidence="4">DUF3311 domain-containing protein</fullName>
    </recommendedName>
</protein>
<reference evidence="2" key="1">
    <citation type="submission" date="2020-08" db="EMBL/GenBank/DDBJ databases">
        <authorList>
            <person name="Liu C."/>
            <person name="Sun Q."/>
        </authorList>
    </citation>
    <scope>NUCLEOTIDE SEQUENCE</scope>
    <source>
        <strain evidence="2">BX16</strain>
    </source>
</reference>
<accession>A0A923NBV3</accession>
<evidence type="ECO:0000256" key="1">
    <source>
        <dbReference type="SAM" id="Phobius"/>
    </source>
</evidence>
<evidence type="ECO:0008006" key="4">
    <source>
        <dbReference type="Google" id="ProtNLM"/>
    </source>
</evidence>
<feature type="transmembrane region" description="Helical" evidence="1">
    <location>
        <begin position="47"/>
        <end position="67"/>
    </location>
</feature>
<evidence type="ECO:0000313" key="3">
    <source>
        <dbReference type="Proteomes" id="UP000644115"/>
    </source>
</evidence>
<keyword evidence="1" id="KW-0472">Membrane</keyword>
<dbReference type="Proteomes" id="UP000644115">
    <property type="component" value="Unassembled WGS sequence"/>
</dbReference>
<feature type="transmembrane region" description="Helical" evidence="1">
    <location>
        <begin position="12"/>
        <end position="35"/>
    </location>
</feature>
<organism evidence="2 3">
    <name type="scientific">Lentihominibacter faecis</name>
    <dbReference type="NCBI Taxonomy" id="2764712"/>
    <lineage>
        <taxon>Bacteria</taxon>
        <taxon>Bacillati</taxon>
        <taxon>Bacillota</taxon>
        <taxon>Clostridia</taxon>
        <taxon>Peptostreptococcales</taxon>
        <taxon>Anaerovoracaceae</taxon>
        <taxon>Lentihominibacter</taxon>
    </lineage>
</organism>
<dbReference type="AlphaFoldDB" id="A0A923NBV3"/>
<proteinExistence type="predicted"/>